<accession>A0A2I1RBS0</accession>
<dbReference type="Proteomes" id="UP000234662">
    <property type="component" value="Unassembled WGS sequence"/>
</dbReference>
<protein>
    <recommendedName>
        <fullName evidence="5">DUF4307 domain-containing protein</fullName>
    </recommendedName>
</protein>
<feature type="transmembrane region" description="Helical" evidence="2">
    <location>
        <begin position="37"/>
        <end position="63"/>
    </location>
</feature>
<proteinExistence type="predicted"/>
<dbReference type="RefSeq" id="WP_101819514.1">
    <property type="nucleotide sequence ID" value="NZ_PKJC01000003.1"/>
</dbReference>
<keyword evidence="2" id="KW-1133">Transmembrane helix</keyword>
<dbReference type="STRING" id="2055.BCM27_15070"/>
<comment type="caution">
    <text evidence="3">The sequence shown here is derived from an EMBL/GenBank/DDBJ whole genome shotgun (WGS) entry which is preliminary data.</text>
</comment>
<evidence type="ECO:0000256" key="1">
    <source>
        <dbReference type="SAM" id="MobiDB-lite"/>
    </source>
</evidence>
<evidence type="ECO:0000256" key="2">
    <source>
        <dbReference type="SAM" id="Phobius"/>
    </source>
</evidence>
<reference evidence="3 4" key="1">
    <citation type="submission" date="2017-12" db="EMBL/GenBank/DDBJ databases">
        <title>Phylogenetic diversity of female urinary microbiome.</title>
        <authorList>
            <person name="Thomas-White K."/>
            <person name="Wolfe A.J."/>
        </authorList>
    </citation>
    <scope>NUCLEOTIDE SEQUENCE [LARGE SCALE GENOMIC DNA]</scope>
    <source>
        <strain evidence="3 4">UMB0777</strain>
    </source>
</reference>
<evidence type="ECO:0000313" key="4">
    <source>
        <dbReference type="Proteomes" id="UP000234662"/>
    </source>
</evidence>
<evidence type="ECO:0008006" key="5">
    <source>
        <dbReference type="Google" id="ProtNLM"/>
    </source>
</evidence>
<keyword evidence="2" id="KW-0812">Transmembrane</keyword>
<dbReference type="EMBL" id="PKJC01000003">
    <property type="protein sequence ID" value="PKZ66597.1"/>
    <property type="molecule type" value="Genomic_DNA"/>
</dbReference>
<sequence length="168" mass="17438">MDQGRTTAEPPHRAAHEMWLDPGPALPRRTWQRRTRVPVIVTTSIAMIVFAVIVGVAVIAGLLTTPVFTAKGGVVADCSTEVAAVPGGGTLARGAPVVLYDAAGGQVATTTLSVFLRADDGCRLTFEVSGVEYTDAGYVVTVGDADDRFSESISTAALQQGAVLRPLG</sequence>
<feature type="compositionally biased region" description="Basic and acidic residues" evidence="1">
    <location>
        <begin position="10"/>
        <end position="19"/>
    </location>
</feature>
<keyword evidence="2" id="KW-0472">Membrane</keyword>
<feature type="region of interest" description="Disordered" evidence="1">
    <location>
        <begin position="1"/>
        <end position="21"/>
    </location>
</feature>
<gene>
    <name evidence="3" type="ORF">CYJ73_06835</name>
</gene>
<dbReference type="AlphaFoldDB" id="A0A2I1RBS0"/>
<evidence type="ECO:0000313" key="3">
    <source>
        <dbReference type="EMBL" id="PKZ66597.1"/>
    </source>
</evidence>
<name>A0A2I1RBS0_9ACTN</name>
<organism evidence="3 4">
    <name type="scientific">Gordonia terrae</name>
    <dbReference type="NCBI Taxonomy" id="2055"/>
    <lineage>
        <taxon>Bacteria</taxon>
        <taxon>Bacillati</taxon>
        <taxon>Actinomycetota</taxon>
        <taxon>Actinomycetes</taxon>
        <taxon>Mycobacteriales</taxon>
        <taxon>Gordoniaceae</taxon>
        <taxon>Gordonia</taxon>
    </lineage>
</organism>